<dbReference type="EMBL" id="CP005290">
    <property type="protein sequence ID" value="AGK61380.1"/>
    <property type="molecule type" value="Genomic_DNA"/>
</dbReference>
<evidence type="ECO:0000313" key="1">
    <source>
        <dbReference type="EMBL" id="AGK61380.1"/>
    </source>
</evidence>
<protein>
    <submittedName>
        <fullName evidence="1">Uncharacterized protein</fullName>
    </submittedName>
</protein>
<name>N0BM81_9EURY</name>
<evidence type="ECO:0000313" key="2">
    <source>
        <dbReference type="Proteomes" id="UP000013307"/>
    </source>
</evidence>
<dbReference type="AlphaFoldDB" id="N0BM81"/>
<dbReference type="RefSeq" id="WP_015590978.1">
    <property type="nucleotide sequence ID" value="NC_021169.1"/>
</dbReference>
<dbReference type="OrthoDB" id="386674at2157"/>
<proteinExistence type="predicted"/>
<organism evidence="1 2">
    <name type="scientific">Archaeoglobus sulfaticallidus PM70-1</name>
    <dbReference type="NCBI Taxonomy" id="387631"/>
    <lineage>
        <taxon>Archaea</taxon>
        <taxon>Methanobacteriati</taxon>
        <taxon>Methanobacteriota</taxon>
        <taxon>Archaeoglobi</taxon>
        <taxon>Archaeoglobales</taxon>
        <taxon>Archaeoglobaceae</taxon>
        <taxon>Archaeoglobus</taxon>
    </lineage>
</organism>
<sequence length="196" mass="23478">MSERGNERKNRKRQEQWRYNDSYLWEFPDTILERVRKWREVAQEQTDPFLKFIVEYIAFNALFRAKYGHKETERNIIDKLKGDIPMEVFDAAKIKQLRDLTPIANLRNVRLNRGTREITPEMLDHPENSIEAIYVTRNNLFHGDKDYSFEKDEKLVSIGYEILVDINDWLLKEFHKVEGERGDLNSDEKNEEIKNG</sequence>
<gene>
    <name evidence="1" type="ORF">Asulf_01389</name>
</gene>
<dbReference type="KEGG" id="ast:Asulf_01389"/>
<reference evidence="1 2" key="1">
    <citation type="journal article" date="2013" name="Genome Announc.">
        <title>Complete Genome Sequence of the Thermophilic and Facultatively Chemolithoautotrophic Sulfate Reducer Archaeoglobus sulfaticallidus Strain PM70-1T.</title>
        <authorList>
            <person name="Stokke R."/>
            <person name="Hocking W.P."/>
            <person name="Steinsbu B.O."/>
            <person name="Steen I.H."/>
        </authorList>
    </citation>
    <scope>NUCLEOTIDE SEQUENCE [LARGE SCALE GENOMIC DNA]</scope>
    <source>
        <strain evidence="1">PM70-1</strain>
    </source>
</reference>
<dbReference type="HOGENOM" id="CLU_1387524_0_0_2"/>
<accession>N0BM81</accession>
<keyword evidence="2" id="KW-1185">Reference proteome</keyword>
<dbReference type="GeneID" id="15393028"/>
<dbReference type="Proteomes" id="UP000013307">
    <property type="component" value="Chromosome"/>
</dbReference>
<dbReference type="STRING" id="387631.Asulf_01389"/>